<dbReference type="GO" id="GO:0030313">
    <property type="term" value="C:cell envelope"/>
    <property type="evidence" value="ECO:0007669"/>
    <property type="project" value="UniProtKB-SubCell"/>
</dbReference>
<keyword evidence="2 3" id="KW-0175">Coiled coil</keyword>
<comment type="caution">
    <text evidence="5">The sequence shown here is derived from an EMBL/GenBank/DDBJ whole genome shotgun (WGS) entry which is preliminary data.</text>
</comment>
<evidence type="ECO:0000256" key="2">
    <source>
        <dbReference type="ARBA" id="ARBA00023054"/>
    </source>
</evidence>
<protein>
    <submittedName>
        <fullName evidence="5">Membrane protein</fullName>
    </submittedName>
</protein>
<dbReference type="Gene3D" id="2.40.30.170">
    <property type="match status" value="1"/>
</dbReference>
<gene>
    <name evidence="5" type="ORF">N425_06945</name>
</gene>
<organism evidence="5 6">
    <name type="scientific">Tannerella sp. oral taxon BU063 isolate Cell 2</name>
    <dbReference type="NCBI Taxonomy" id="1411148"/>
    <lineage>
        <taxon>Bacteria</taxon>
        <taxon>Pseudomonadati</taxon>
        <taxon>Bacteroidota</taxon>
        <taxon>Bacteroidia</taxon>
        <taxon>Bacteroidales</taxon>
        <taxon>Tannerellaceae</taxon>
        <taxon>Tannerella</taxon>
    </lineage>
</organism>
<dbReference type="Proteomes" id="UP000018837">
    <property type="component" value="Unassembled WGS sequence"/>
</dbReference>
<dbReference type="PANTHER" id="PTHR32347">
    <property type="entry name" value="EFFLUX SYSTEM COMPONENT YKNX-RELATED"/>
    <property type="match status" value="1"/>
</dbReference>
<feature type="signal peptide" evidence="4">
    <location>
        <begin position="1"/>
        <end position="17"/>
    </location>
</feature>
<sequence>MKRYFFLFPALASLCLAGGCKSEQTFDASGAFEAEETVVSSQSQGVILRLDVEEGAVIDSGATVGCVDTTDLYLTKEQLVARMEALTAKRPETAVQLAALEEQLSTAVRERERVAHLVAGDAATGKQLDDATAQVAVLQRQIAAQRSTLRTSTDGIDKEARALAVQVEQMDDRLRRCHIVNPTRGTVMTRYVRAKEMTAPGQPLYRIADLSQMTLRVYITGDQLSQVRLGQRVNVFSDSGDPHKPMHRDEGVIFWISDRAEFTPKTIRTRDERADLVYAVKVRVQNPEGRYKMGMYGEITFQ</sequence>
<keyword evidence="4" id="KW-0732">Signal</keyword>
<evidence type="ECO:0000256" key="4">
    <source>
        <dbReference type="SAM" id="SignalP"/>
    </source>
</evidence>
<dbReference type="PANTHER" id="PTHR32347:SF23">
    <property type="entry name" value="BLL5650 PROTEIN"/>
    <property type="match status" value="1"/>
</dbReference>
<proteinExistence type="predicted"/>
<dbReference type="SUPFAM" id="SSF111369">
    <property type="entry name" value="HlyD-like secretion proteins"/>
    <property type="match status" value="1"/>
</dbReference>
<evidence type="ECO:0000256" key="3">
    <source>
        <dbReference type="SAM" id="Coils"/>
    </source>
</evidence>
<evidence type="ECO:0000313" key="5">
    <source>
        <dbReference type="EMBL" id="ETK01931.1"/>
    </source>
</evidence>
<dbReference type="PATRIC" id="fig|1411148.3.peg.1050"/>
<feature type="chain" id="PRO_5004812500" evidence="4">
    <location>
        <begin position="18"/>
        <end position="302"/>
    </location>
</feature>
<reference evidence="5 6" key="1">
    <citation type="submission" date="2013-11" db="EMBL/GenBank/DDBJ databases">
        <title>Single cell genomics of uncultured Tannerella BU063 (oral taxon 286).</title>
        <authorList>
            <person name="Beall C.J."/>
            <person name="Campbell A.G."/>
            <person name="Griffen A.L."/>
            <person name="Podar M."/>
            <person name="Leys E.J."/>
        </authorList>
    </citation>
    <scope>NUCLEOTIDE SEQUENCE [LARGE SCALE GENOMIC DNA]</scope>
    <source>
        <strain evidence="5">Cell 2</strain>
    </source>
</reference>
<dbReference type="AlphaFoldDB" id="W2C649"/>
<evidence type="ECO:0000313" key="6">
    <source>
        <dbReference type="Proteomes" id="UP000018837"/>
    </source>
</evidence>
<dbReference type="EMBL" id="AYUF01000425">
    <property type="protein sequence ID" value="ETK01931.1"/>
    <property type="molecule type" value="Genomic_DNA"/>
</dbReference>
<evidence type="ECO:0000256" key="1">
    <source>
        <dbReference type="ARBA" id="ARBA00004196"/>
    </source>
</evidence>
<dbReference type="PROSITE" id="PS51257">
    <property type="entry name" value="PROKAR_LIPOPROTEIN"/>
    <property type="match status" value="1"/>
</dbReference>
<name>W2C649_9BACT</name>
<accession>W2C649</accession>
<feature type="coiled-coil region" evidence="3">
    <location>
        <begin position="83"/>
        <end position="148"/>
    </location>
</feature>
<dbReference type="InterPro" id="IPR050465">
    <property type="entry name" value="UPF0194_transport"/>
</dbReference>
<comment type="subcellular location">
    <subcellularLocation>
        <location evidence="1">Cell envelope</location>
    </subcellularLocation>
</comment>